<feature type="compositionally biased region" description="Gly residues" evidence="1">
    <location>
        <begin position="39"/>
        <end position="48"/>
    </location>
</feature>
<keyword evidence="3" id="KW-1185">Reference proteome</keyword>
<comment type="caution">
    <text evidence="2">The sequence shown here is derived from an EMBL/GenBank/DDBJ whole genome shotgun (WGS) entry which is preliminary data.</text>
</comment>
<feature type="region of interest" description="Disordered" evidence="1">
    <location>
        <begin position="122"/>
        <end position="155"/>
    </location>
</feature>
<dbReference type="Proteomes" id="UP001224775">
    <property type="component" value="Unassembled WGS sequence"/>
</dbReference>
<dbReference type="EMBL" id="JATAAI010000010">
    <property type="protein sequence ID" value="KAK1742750.1"/>
    <property type="molecule type" value="Genomic_DNA"/>
</dbReference>
<feature type="compositionally biased region" description="Acidic residues" evidence="1">
    <location>
        <begin position="123"/>
        <end position="132"/>
    </location>
</feature>
<accession>A0AAD8YBZ7</accession>
<protein>
    <submittedName>
        <fullName evidence="2">Uncharacterized protein</fullName>
    </submittedName>
</protein>
<feature type="region of interest" description="Disordered" evidence="1">
    <location>
        <begin position="1"/>
        <end position="50"/>
    </location>
</feature>
<evidence type="ECO:0000313" key="2">
    <source>
        <dbReference type="EMBL" id="KAK1742750.1"/>
    </source>
</evidence>
<evidence type="ECO:0000313" key="3">
    <source>
        <dbReference type="Proteomes" id="UP001224775"/>
    </source>
</evidence>
<sequence>MFTSIPTLPRRLRTSLSTGPGRIYAYGKRRRDGEQQRQGQGGGNGGAVEGRNINNGVNAGNGGGIAGIIAGANPALAVPQQAAPAIPALIRRGPNNGGFFHDILCLILSFVMSLIPAWKPDEWADPEEEEEQQPQPRQRAVEGAGAGDNVDDNAD</sequence>
<proteinExistence type="predicted"/>
<name>A0AAD8YBZ7_9STRA</name>
<reference evidence="2" key="1">
    <citation type="submission" date="2023-06" db="EMBL/GenBank/DDBJ databases">
        <title>Survivors Of The Sea: Transcriptome response of Skeletonema marinoi to long-term dormancy.</title>
        <authorList>
            <person name="Pinder M.I.M."/>
            <person name="Kourtchenko O."/>
            <person name="Robertson E.K."/>
            <person name="Larsson T."/>
            <person name="Maumus F."/>
            <person name="Osuna-Cruz C.M."/>
            <person name="Vancaester E."/>
            <person name="Stenow R."/>
            <person name="Vandepoele K."/>
            <person name="Ploug H."/>
            <person name="Bruchert V."/>
            <person name="Godhe A."/>
            <person name="Topel M."/>
        </authorList>
    </citation>
    <scope>NUCLEOTIDE SEQUENCE</scope>
    <source>
        <strain evidence="2">R05AC</strain>
    </source>
</reference>
<evidence type="ECO:0000256" key="1">
    <source>
        <dbReference type="SAM" id="MobiDB-lite"/>
    </source>
</evidence>
<organism evidence="2 3">
    <name type="scientific">Skeletonema marinoi</name>
    <dbReference type="NCBI Taxonomy" id="267567"/>
    <lineage>
        <taxon>Eukaryota</taxon>
        <taxon>Sar</taxon>
        <taxon>Stramenopiles</taxon>
        <taxon>Ochrophyta</taxon>
        <taxon>Bacillariophyta</taxon>
        <taxon>Coscinodiscophyceae</taxon>
        <taxon>Thalassiosirophycidae</taxon>
        <taxon>Thalassiosirales</taxon>
        <taxon>Skeletonemataceae</taxon>
        <taxon>Skeletonema</taxon>
        <taxon>Skeletonema marinoi-dohrnii complex</taxon>
    </lineage>
</organism>
<dbReference type="AlphaFoldDB" id="A0AAD8YBZ7"/>
<gene>
    <name evidence="2" type="ORF">QTG54_006347</name>
</gene>